<dbReference type="GO" id="GO:0045122">
    <property type="term" value="P:aflatoxin biosynthetic process"/>
    <property type="evidence" value="ECO:0007669"/>
    <property type="project" value="InterPro"/>
</dbReference>
<dbReference type="Gene3D" id="4.10.240.10">
    <property type="entry name" value="Zn(2)-C6 fungal-type DNA-binding domain"/>
    <property type="match status" value="1"/>
</dbReference>
<name>A0A318ZFU8_9EURO</name>
<proteinExistence type="predicted"/>
<dbReference type="InterPro" id="IPR001138">
    <property type="entry name" value="Zn2Cys6_DnaBD"/>
</dbReference>
<dbReference type="PRINTS" id="PR00755">
    <property type="entry name" value="AFLATOXINBRP"/>
</dbReference>
<dbReference type="PROSITE" id="PS00463">
    <property type="entry name" value="ZN2_CY6_FUNGAL_1"/>
    <property type="match status" value="1"/>
</dbReference>
<dbReference type="GO" id="GO:0000981">
    <property type="term" value="F:DNA-binding transcription factor activity, RNA polymerase II-specific"/>
    <property type="evidence" value="ECO:0007669"/>
    <property type="project" value="InterPro"/>
</dbReference>
<evidence type="ECO:0000256" key="6">
    <source>
        <dbReference type="ARBA" id="ARBA00023242"/>
    </source>
</evidence>
<dbReference type="Pfam" id="PF00172">
    <property type="entry name" value="Zn_clus"/>
    <property type="match status" value="1"/>
</dbReference>
<accession>A0A318ZFU8</accession>
<dbReference type="GO" id="GO:0003677">
    <property type="term" value="F:DNA binding"/>
    <property type="evidence" value="ECO:0007669"/>
    <property type="project" value="UniProtKB-KW"/>
</dbReference>
<dbReference type="GO" id="GO:0009893">
    <property type="term" value="P:positive regulation of metabolic process"/>
    <property type="evidence" value="ECO:0007669"/>
    <property type="project" value="UniProtKB-ARBA"/>
</dbReference>
<dbReference type="SMART" id="SM00066">
    <property type="entry name" value="GAL4"/>
    <property type="match status" value="1"/>
</dbReference>
<dbReference type="Proteomes" id="UP000248349">
    <property type="component" value="Unassembled WGS sequence"/>
</dbReference>
<dbReference type="PANTHER" id="PTHR31069">
    <property type="entry name" value="OLEATE-ACTIVATED TRANSCRIPTION FACTOR 1-RELATED"/>
    <property type="match status" value="1"/>
</dbReference>
<dbReference type="OrthoDB" id="2740448at2759"/>
<keyword evidence="6" id="KW-0539">Nucleus</keyword>
<evidence type="ECO:0000313" key="10">
    <source>
        <dbReference type="Proteomes" id="UP000248349"/>
    </source>
</evidence>
<feature type="region of interest" description="Disordered" evidence="7">
    <location>
        <begin position="1"/>
        <end position="22"/>
    </location>
</feature>
<dbReference type="PROSITE" id="PS50048">
    <property type="entry name" value="ZN2_CY6_FUNGAL_2"/>
    <property type="match status" value="1"/>
</dbReference>
<keyword evidence="3" id="KW-0805">Transcription regulation</keyword>
<feature type="domain" description="Zn(2)-C6 fungal-type" evidence="8">
    <location>
        <begin position="23"/>
        <end position="53"/>
    </location>
</feature>
<dbReference type="Pfam" id="PF08493">
    <property type="entry name" value="AflR"/>
    <property type="match status" value="1"/>
</dbReference>
<dbReference type="InterPro" id="IPR050675">
    <property type="entry name" value="OAF3"/>
</dbReference>
<gene>
    <name evidence="9" type="ORF">BP01DRAFT_381947</name>
</gene>
<evidence type="ECO:0000256" key="1">
    <source>
        <dbReference type="ARBA" id="ARBA00022723"/>
    </source>
</evidence>
<sequence length="389" mass="42893">MSVMEKGESITSELPPKRKTRDSCDACAKSKVRCGKQHPRCDRCVARNKPCNYGFIRPRGRRRLSQFSTGGIFTPVNDIQNGSPHRADNNSDNHLFQHIDLFNTLGYQELEAIAEKLNDFSATDPLLPNPPTSVGQNDFQLIEDWQTMDQELERLLDITTPQPTPTLGVPYQSSSQSSIQIGVSFLSTSSPSSVSSPSPSVSSLHGQSCITLTFKTLQTLHAPSEKCVLNSSSLSPRSLDAVLYLNQKAMSNLSLVIGCPCSLDFSFAPLIAQVISNILVWYQAILDGCEAMTETANMQPTTNATLVRVLPIKIGQYELSEGDHRRIVTQMVLNDLNKLRVLVDSFTQSYCRREASPGDADQSMCSILESVLRRKLDDTLGSAVLKMTD</sequence>
<dbReference type="EMBL" id="KZ821228">
    <property type="protein sequence ID" value="PYH46319.1"/>
    <property type="molecule type" value="Genomic_DNA"/>
</dbReference>
<dbReference type="AlphaFoldDB" id="A0A318ZFU8"/>
<dbReference type="STRING" id="1450539.A0A318ZFU8"/>
<dbReference type="InterPro" id="IPR036864">
    <property type="entry name" value="Zn2-C6_fun-type_DNA-bd_sf"/>
</dbReference>
<reference evidence="9 10" key="1">
    <citation type="submission" date="2016-12" db="EMBL/GenBank/DDBJ databases">
        <title>The genomes of Aspergillus section Nigri reveals drivers in fungal speciation.</title>
        <authorList>
            <consortium name="DOE Joint Genome Institute"/>
            <person name="Vesth T.C."/>
            <person name="Nybo J."/>
            <person name="Theobald S."/>
            <person name="Brandl J."/>
            <person name="Frisvad J.C."/>
            <person name="Nielsen K.F."/>
            <person name="Lyhne E.K."/>
            <person name="Kogle M.E."/>
            <person name="Kuo A."/>
            <person name="Riley R."/>
            <person name="Clum A."/>
            <person name="Nolan M."/>
            <person name="Lipzen A."/>
            <person name="Salamov A."/>
            <person name="Henrissat B."/>
            <person name="Wiebenga A."/>
            <person name="De Vries R.P."/>
            <person name="Grigoriev I.V."/>
            <person name="Mortensen U.H."/>
            <person name="Andersen M.R."/>
            <person name="Baker S.E."/>
        </authorList>
    </citation>
    <scope>NUCLEOTIDE SEQUENCE [LARGE SCALE GENOMIC DNA]</scope>
    <source>
        <strain evidence="9 10">JOP 1030-1</strain>
    </source>
</reference>
<evidence type="ECO:0000256" key="5">
    <source>
        <dbReference type="ARBA" id="ARBA00023163"/>
    </source>
</evidence>
<evidence type="ECO:0000259" key="8">
    <source>
        <dbReference type="PROSITE" id="PS50048"/>
    </source>
</evidence>
<dbReference type="RefSeq" id="XP_025432301.1">
    <property type="nucleotide sequence ID" value="XM_025577340.1"/>
</dbReference>
<dbReference type="SUPFAM" id="SSF57701">
    <property type="entry name" value="Zn2/Cys6 DNA-binding domain"/>
    <property type="match status" value="1"/>
</dbReference>
<keyword evidence="2" id="KW-0862">Zinc</keyword>
<keyword evidence="4" id="KW-0238">DNA-binding</keyword>
<organism evidence="9 10">
    <name type="scientific">Aspergillus saccharolyticus JOP 1030-1</name>
    <dbReference type="NCBI Taxonomy" id="1450539"/>
    <lineage>
        <taxon>Eukaryota</taxon>
        <taxon>Fungi</taxon>
        <taxon>Dikarya</taxon>
        <taxon>Ascomycota</taxon>
        <taxon>Pezizomycotina</taxon>
        <taxon>Eurotiomycetes</taxon>
        <taxon>Eurotiomycetidae</taxon>
        <taxon>Eurotiales</taxon>
        <taxon>Aspergillaceae</taxon>
        <taxon>Aspergillus</taxon>
        <taxon>Aspergillus subgen. Circumdati</taxon>
    </lineage>
</organism>
<evidence type="ECO:0000256" key="2">
    <source>
        <dbReference type="ARBA" id="ARBA00022833"/>
    </source>
</evidence>
<evidence type="ECO:0000256" key="4">
    <source>
        <dbReference type="ARBA" id="ARBA00023125"/>
    </source>
</evidence>
<dbReference type="InterPro" id="IPR013700">
    <property type="entry name" value="AflR"/>
</dbReference>
<keyword evidence="10" id="KW-1185">Reference proteome</keyword>
<keyword evidence="1" id="KW-0479">Metal-binding</keyword>
<evidence type="ECO:0000313" key="9">
    <source>
        <dbReference type="EMBL" id="PYH46319.1"/>
    </source>
</evidence>
<protein>
    <recommendedName>
        <fullName evidence="8">Zn(2)-C6 fungal-type domain-containing protein</fullName>
    </recommendedName>
</protein>
<keyword evidence="5" id="KW-0804">Transcription</keyword>
<dbReference type="GO" id="GO:0005634">
    <property type="term" value="C:nucleus"/>
    <property type="evidence" value="ECO:0007669"/>
    <property type="project" value="InterPro"/>
</dbReference>
<dbReference type="PANTHER" id="PTHR31069:SF31">
    <property type="entry name" value="MONODICTYPHENONE CLUSTER TRANSCRIPTION FACTOR-RELATED"/>
    <property type="match status" value="1"/>
</dbReference>
<dbReference type="GO" id="GO:0008270">
    <property type="term" value="F:zinc ion binding"/>
    <property type="evidence" value="ECO:0007669"/>
    <property type="project" value="InterPro"/>
</dbReference>
<dbReference type="GeneID" id="37078569"/>
<evidence type="ECO:0000256" key="3">
    <source>
        <dbReference type="ARBA" id="ARBA00023015"/>
    </source>
</evidence>
<dbReference type="CDD" id="cd00067">
    <property type="entry name" value="GAL4"/>
    <property type="match status" value="1"/>
</dbReference>
<evidence type="ECO:0000256" key="7">
    <source>
        <dbReference type="SAM" id="MobiDB-lite"/>
    </source>
</evidence>